<reference evidence="2 3" key="1">
    <citation type="submission" date="2023-01" db="EMBL/GenBank/DDBJ databases">
        <authorList>
            <person name="Kreplak J."/>
        </authorList>
    </citation>
    <scope>NUCLEOTIDE SEQUENCE [LARGE SCALE GENOMIC DNA]</scope>
</reference>
<sequence length="115" mass="12860">MGKTLSHPGGEYEYIDVIVEYHLRQIVAVVSEADKQNLRKAGVYALTHQVHNAPQKHLLAFEKVHLTEKFEAVVSFKVDVCKDLSVVDELGNRKLALGEHVLHVGDLKHPLGVMI</sequence>
<dbReference type="InterPro" id="IPR013783">
    <property type="entry name" value="Ig-like_fold"/>
</dbReference>
<organism evidence="2 3">
    <name type="scientific">Vicia faba</name>
    <name type="common">Broad bean</name>
    <name type="synonym">Faba vulgaris</name>
    <dbReference type="NCBI Taxonomy" id="3906"/>
    <lineage>
        <taxon>Eukaryota</taxon>
        <taxon>Viridiplantae</taxon>
        <taxon>Streptophyta</taxon>
        <taxon>Embryophyta</taxon>
        <taxon>Tracheophyta</taxon>
        <taxon>Spermatophyta</taxon>
        <taxon>Magnoliopsida</taxon>
        <taxon>eudicotyledons</taxon>
        <taxon>Gunneridae</taxon>
        <taxon>Pentapetalae</taxon>
        <taxon>rosids</taxon>
        <taxon>fabids</taxon>
        <taxon>Fabales</taxon>
        <taxon>Fabaceae</taxon>
        <taxon>Papilionoideae</taxon>
        <taxon>50 kb inversion clade</taxon>
        <taxon>NPAAA clade</taxon>
        <taxon>Hologalegina</taxon>
        <taxon>IRL clade</taxon>
        <taxon>Fabeae</taxon>
        <taxon>Vicia</taxon>
    </lineage>
</organism>
<dbReference type="AlphaFoldDB" id="A0AAV0ZDR3"/>
<feature type="domain" description="Fibronectin type III-like" evidence="1">
    <location>
        <begin position="51"/>
        <end position="106"/>
    </location>
</feature>
<evidence type="ECO:0000313" key="3">
    <source>
        <dbReference type="Proteomes" id="UP001157006"/>
    </source>
</evidence>
<dbReference type="Gene3D" id="2.60.40.10">
    <property type="entry name" value="Immunoglobulins"/>
    <property type="match status" value="1"/>
</dbReference>
<name>A0AAV0ZDR3_VICFA</name>
<accession>A0AAV0ZDR3</accession>
<evidence type="ECO:0000259" key="1">
    <source>
        <dbReference type="Pfam" id="PF14310"/>
    </source>
</evidence>
<proteinExistence type="predicted"/>
<dbReference type="EMBL" id="OX451737">
    <property type="protein sequence ID" value="CAI8595941.1"/>
    <property type="molecule type" value="Genomic_DNA"/>
</dbReference>
<gene>
    <name evidence="2" type="ORF">VFH_II009480</name>
</gene>
<dbReference type="Pfam" id="PF14310">
    <property type="entry name" value="Fn3-like"/>
    <property type="match status" value="1"/>
</dbReference>
<dbReference type="Proteomes" id="UP001157006">
    <property type="component" value="Chromosome 2"/>
</dbReference>
<evidence type="ECO:0000313" key="2">
    <source>
        <dbReference type="EMBL" id="CAI8595941.1"/>
    </source>
</evidence>
<protein>
    <recommendedName>
        <fullName evidence="1">Fibronectin type III-like domain-containing protein</fullName>
    </recommendedName>
</protein>
<dbReference type="InterPro" id="IPR026891">
    <property type="entry name" value="Fn3-like"/>
</dbReference>
<keyword evidence="3" id="KW-1185">Reference proteome</keyword>